<reference evidence="1 2" key="1">
    <citation type="submission" date="2023-02" db="EMBL/GenBank/DDBJ databases">
        <title>LHISI_Scaffold_Assembly.</title>
        <authorList>
            <person name="Stuart O.P."/>
            <person name="Cleave R."/>
            <person name="Magrath M.J.L."/>
            <person name="Mikheyev A.S."/>
        </authorList>
    </citation>
    <scope>NUCLEOTIDE SEQUENCE [LARGE SCALE GENOMIC DNA]</scope>
    <source>
        <strain evidence="1">Daus_M_001</strain>
        <tissue evidence="1">Leg muscle</tissue>
    </source>
</reference>
<evidence type="ECO:0000313" key="1">
    <source>
        <dbReference type="EMBL" id="KAJ8872553.1"/>
    </source>
</evidence>
<comment type="caution">
    <text evidence="1">The sequence shown here is derived from an EMBL/GenBank/DDBJ whole genome shotgun (WGS) entry which is preliminary data.</text>
</comment>
<accession>A0ABQ9GKJ3</accession>
<proteinExistence type="predicted"/>
<evidence type="ECO:0000313" key="2">
    <source>
        <dbReference type="Proteomes" id="UP001159363"/>
    </source>
</evidence>
<dbReference type="Proteomes" id="UP001159363">
    <property type="component" value="Chromosome 10"/>
</dbReference>
<protein>
    <submittedName>
        <fullName evidence="1">Uncharacterized protein</fullName>
    </submittedName>
</protein>
<gene>
    <name evidence="1" type="ORF">PR048_026159</name>
</gene>
<sequence>MVITSTLKVKVTEIQHGGRVEGTGVKAKGQGHRIQHGELYDRRRTRMTEHEQLRAPIPVPDMSKSPFSCYLRTWLLLRGRGGVVVRLLASPPLGEPGSIPGGFSHVVIVLVLDDAAGRRVFSWISRFPPSLHSGAAPYLAPFSSALKTSVLRAAQISSLHEVTRGPCPDKLRHGDPLKCSANTCDRLSPVCSPPYLLPSPNTPIFVTNVTYVRGGRRVRHTHWSAIFGMRSCGRQCWVHAQKTDKRHTSSLVYEDTERKQRGGTLDVGGAPIARLWERALYLIVYCVLRKVRYWLGCHLAGRLQRADWRAAFQHFSGVRCWSSPSRLVYPWDRGGEAVVLLASHLGEQFRFPAGSLPEFLRVGIVLDDADGRRVFSGISPPLHSGAALYSPRFTLIGSQNLNVKSHPNLTTRVSRDDHISNVTERCTAVAQESRSRGPGFHYLSSHPDFGLPRSLQPNTGEVTSIVESSLLRNVSRDNSGSLITAMNMKRCQPCCRRAKGDWNSFPACHASGDSQPMTDVAERSRKISVSAEWNTAPSEPRKIPFSAVDLTSTIYVNWVRDLPEQKFSPARQLNLALMPESHRPDQHSTTRPKTQPRQISIPASEVAATAAEFSWFRLHVTQVETSKSGLKRFVTSYRQRPEKIACSMAHRLDSTASCTNMPDVNCALVVWCHRGRRRLSRVAQTLMKWKKVVRSDESWYMIHLGARMWNWQVPRKLYLPESAESTLKCGNIIPEKFASSMTYRLDDYSLIYKYADVDCALVVCYHNGRRRLGQRSPGGVKHPISTLALHQGEPGSIPGRATGHLRKWESCRTMPLVTGFPRESPISPPPHSGAAPYLFQSPSPALKTPLLRAAQISSHILLLHVDI</sequence>
<name>A0ABQ9GKJ3_9NEOP</name>
<dbReference type="EMBL" id="JARBHB010000011">
    <property type="protein sequence ID" value="KAJ8872553.1"/>
    <property type="molecule type" value="Genomic_DNA"/>
</dbReference>
<keyword evidence="2" id="KW-1185">Reference proteome</keyword>
<organism evidence="1 2">
    <name type="scientific">Dryococelus australis</name>
    <dbReference type="NCBI Taxonomy" id="614101"/>
    <lineage>
        <taxon>Eukaryota</taxon>
        <taxon>Metazoa</taxon>
        <taxon>Ecdysozoa</taxon>
        <taxon>Arthropoda</taxon>
        <taxon>Hexapoda</taxon>
        <taxon>Insecta</taxon>
        <taxon>Pterygota</taxon>
        <taxon>Neoptera</taxon>
        <taxon>Polyneoptera</taxon>
        <taxon>Phasmatodea</taxon>
        <taxon>Verophasmatodea</taxon>
        <taxon>Anareolatae</taxon>
        <taxon>Phasmatidae</taxon>
        <taxon>Eurycanthinae</taxon>
        <taxon>Dryococelus</taxon>
    </lineage>
</organism>